<dbReference type="EMBL" id="BMHV01000051">
    <property type="protein sequence ID" value="GGF76519.1"/>
    <property type="molecule type" value="Genomic_DNA"/>
</dbReference>
<dbReference type="Proteomes" id="UP000632498">
    <property type="component" value="Unassembled WGS sequence"/>
</dbReference>
<keyword evidence="3" id="KW-1185">Reference proteome</keyword>
<evidence type="ECO:0000313" key="2">
    <source>
        <dbReference type="EMBL" id="GGF76519.1"/>
    </source>
</evidence>
<dbReference type="RefSeq" id="WP_188667282.1">
    <property type="nucleotide sequence ID" value="NZ_BMHV01000051.1"/>
</dbReference>
<organism evidence="2 3">
    <name type="scientific">Terasakiella brassicae</name>
    <dbReference type="NCBI Taxonomy" id="1634917"/>
    <lineage>
        <taxon>Bacteria</taxon>
        <taxon>Pseudomonadati</taxon>
        <taxon>Pseudomonadota</taxon>
        <taxon>Alphaproteobacteria</taxon>
        <taxon>Rhodospirillales</taxon>
        <taxon>Terasakiellaceae</taxon>
        <taxon>Terasakiella</taxon>
    </lineage>
</organism>
<reference evidence="2" key="1">
    <citation type="journal article" date="2014" name="Int. J. Syst. Evol. Microbiol.">
        <title>Complete genome sequence of Corynebacterium casei LMG S-19264T (=DSM 44701T), isolated from a smear-ripened cheese.</title>
        <authorList>
            <consortium name="US DOE Joint Genome Institute (JGI-PGF)"/>
            <person name="Walter F."/>
            <person name="Albersmeier A."/>
            <person name="Kalinowski J."/>
            <person name="Ruckert C."/>
        </authorList>
    </citation>
    <scope>NUCLEOTIDE SEQUENCE</scope>
    <source>
        <strain evidence="2">CGMCC 1.15254</strain>
    </source>
</reference>
<name>A0A917CB65_9PROT</name>
<comment type="caution">
    <text evidence="2">The sequence shown here is derived from an EMBL/GenBank/DDBJ whole genome shotgun (WGS) entry which is preliminary data.</text>
</comment>
<reference evidence="2" key="2">
    <citation type="submission" date="2020-09" db="EMBL/GenBank/DDBJ databases">
        <authorList>
            <person name="Sun Q."/>
            <person name="Zhou Y."/>
        </authorList>
    </citation>
    <scope>NUCLEOTIDE SEQUENCE</scope>
    <source>
        <strain evidence="2">CGMCC 1.15254</strain>
    </source>
</reference>
<keyword evidence="1" id="KW-0812">Transmembrane</keyword>
<protein>
    <submittedName>
        <fullName evidence="2">Uncharacterized protein</fullName>
    </submittedName>
</protein>
<feature type="transmembrane region" description="Helical" evidence="1">
    <location>
        <begin position="136"/>
        <end position="156"/>
    </location>
</feature>
<sequence>MLKSHNDLVSYSNFTPSGHAFANMQRIVQRDLHNVSKTKVEELRTEFEALNLPTFGFETKAMKDKHPVPKWQIILSTAIGLFLILLMVIIAIAIPNPTTFQMFVFQGCSAISLGALGAMIPGMLHVESPYARATGAIGLVLIGWFSTPSMVDLLIAN</sequence>
<evidence type="ECO:0000313" key="3">
    <source>
        <dbReference type="Proteomes" id="UP000632498"/>
    </source>
</evidence>
<keyword evidence="1" id="KW-0472">Membrane</keyword>
<accession>A0A917CB65</accession>
<gene>
    <name evidence="2" type="ORF">GCM10011332_33160</name>
</gene>
<evidence type="ECO:0000256" key="1">
    <source>
        <dbReference type="SAM" id="Phobius"/>
    </source>
</evidence>
<dbReference type="AlphaFoldDB" id="A0A917CB65"/>
<feature type="transmembrane region" description="Helical" evidence="1">
    <location>
        <begin position="100"/>
        <end position="124"/>
    </location>
</feature>
<feature type="transmembrane region" description="Helical" evidence="1">
    <location>
        <begin position="73"/>
        <end position="94"/>
    </location>
</feature>
<proteinExistence type="predicted"/>
<keyword evidence="1" id="KW-1133">Transmembrane helix</keyword>